<sequence length="140" mass="15943">QSPIEPKTRLTLSQPNSQTFSEGESSSTIVFSSQTLSVTAISPLYSRHTETQTMAVPLITKKIVKKHVMQFKRTLNDWKIFVKPSWRRPKGIDFPGEEEVQRLTVLKIAHNVSTQKRKEIVERAAQLDIVVTSKLARLRS</sequence>
<evidence type="ECO:0000313" key="5">
    <source>
        <dbReference type="EMBL" id="KAF5933472.1"/>
    </source>
</evidence>
<organism evidence="5 6">
    <name type="scientific">Camellia sinensis</name>
    <name type="common">Tea plant</name>
    <name type="synonym">Thea sinensis</name>
    <dbReference type="NCBI Taxonomy" id="4442"/>
    <lineage>
        <taxon>Eukaryota</taxon>
        <taxon>Viridiplantae</taxon>
        <taxon>Streptophyta</taxon>
        <taxon>Embryophyta</taxon>
        <taxon>Tracheophyta</taxon>
        <taxon>Spermatophyta</taxon>
        <taxon>Magnoliopsida</taxon>
        <taxon>eudicotyledons</taxon>
        <taxon>Gunneridae</taxon>
        <taxon>Pentapetalae</taxon>
        <taxon>asterids</taxon>
        <taxon>Ericales</taxon>
        <taxon>Theaceae</taxon>
        <taxon>Camellia</taxon>
    </lineage>
</organism>
<evidence type="ECO:0000256" key="2">
    <source>
        <dbReference type="ARBA" id="ARBA00022980"/>
    </source>
</evidence>
<dbReference type="PANTHER" id="PTHR23413:SF1">
    <property type="entry name" value="RIBOSOMAL PROTEIN L32"/>
    <property type="match status" value="1"/>
</dbReference>
<dbReference type="InterPro" id="IPR001515">
    <property type="entry name" value="Ribosomal_eL32"/>
</dbReference>
<feature type="region of interest" description="Disordered" evidence="4">
    <location>
        <begin position="1"/>
        <end position="25"/>
    </location>
</feature>
<evidence type="ECO:0000256" key="1">
    <source>
        <dbReference type="ARBA" id="ARBA00008431"/>
    </source>
</evidence>
<keyword evidence="3" id="KW-0687">Ribonucleoprotein</keyword>
<reference evidence="5 6" key="2">
    <citation type="submission" date="2020-07" db="EMBL/GenBank/DDBJ databases">
        <title>Genome assembly of wild tea tree DASZ reveals pedigree and selection history of tea varieties.</title>
        <authorList>
            <person name="Zhang W."/>
        </authorList>
    </citation>
    <scope>NUCLEOTIDE SEQUENCE [LARGE SCALE GENOMIC DNA]</scope>
    <source>
        <strain evidence="6">cv. G240</strain>
        <tissue evidence="5">Leaf</tissue>
    </source>
</reference>
<dbReference type="SMART" id="SM01393">
    <property type="entry name" value="Ribosomal_L32e"/>
    <property type="match status" value="1"/>
</dbReference>
<dbReference type="InterPro" id="IPR036351">
    <property type="entry name" value="Ribosomal_eL32_sf"/>
</dbReference>
<evidence type="ECO:0000256" key="3">
    <source>
        <dbReference type="ARBA" id="ARBA00023274"/>
    </source>
</evidence>
<accession>A0A7J7FYJ3</accession>
<comment type="caution">
    <text evidence="5">The sequence shown here is derived from an EMBL/GenBank/DDBJ whole genome shotgun (WGS) entry which is preliminary data.</text>
</comment>
<proteinExistence type="inferred from homology"/>
<dbReference type="AlphaFoldDB" id="A0A7J7FYJ3"/>
<evidence type="ECO:0000256" key="4">
    <source>
        <dbReference type="SAM" id="MobiDB-lite"/>
    </source>
</evidence>
<dbReference type="GO" id="GO:0003735">
    <property type="term" value="F:structural constituent of ribosome"/>
    <property type="evidence" value="ECO:0007669"/>
    <property type="project" value="InterPro"/>
</dbReference>
<keyword evidence="2" id="KW-0689">Ribosomal protein</keyword>
<comment type="similarity">
    <text evidence="1">Belongs to the eukaryotic ribosomal protein eL32 family.</text>
</comment>
<evidence type="ECO:0000313" key="6">
    <source>
        <dbReference type="Proteomes" id="UP000593564"/>
    </source>
</evidence>
<gene>
    <name evidence="5" type="ORF">HYC85_029643</name>
</gene>
<protein>
    <submittedName>
        <fullName evidence="5">Uncharacterized protein</fullName>
    </submittedName>
</protein>
<dbReference type="Pfam" id="PF01655">
    <property type="entry name" value="Ribosomal_L32e"/>
    <property type="match status" value="1"/>
</dbReference>
<dbReference type="GO" id="GO:0022625">
    <property type="term" value="C:cytosolic large ribosomal subunit"/>
    <property type="evidence" value="ECO:0007669"/>
    <property type="project" value="TreeGrafter"/>
</dbReference>
<dbReference type="Proteomes" id="UP000593564">
    <property type="component" value="Unassembled WGS sequence"/>
</dbReference>
<feature type="compositionally biased region" description="Polar residues" evidence="4">
    <location>
        <begin position="10"/>
        <end position="25"/>
    </location>
</feature>
<dbReference type="EMBL" id="JACBKZ010000014">
    <property type="protein sequence ID" value="KAF5933472.1"/>
    <property type="molecule type" value="Genomic_DNA"/>
</dbReference>
<dbReference type="SUPFAM" id="SSF52042">
    <property type="entry name" value="Ribosomal protein L32e"/>
    <property type="match status" value="1"/>
</dbReference>
<reference evidence="6" key="1">
    <citation type="journal article" date="2020" name="Nat. Commun.">
        <title>Genome assembly of wild tea tree DASZ reveals pedigree and selection history of tea varieties.</title>
        <authorList>
            <person name="Zhang W."/>
            <person name="Zhang Y."/>
            <person name="Qiu H."/>
            <person name="Guo Y."/>
            <person name="Wan H."/>
            <person name="Zhang X."/>
            <person name="Scossa F."/>
            <person name="Alseekh S."/>
            <person name="Zhang Q."/>
            <person name="Wang P."/>
            <person name="Xu L."/>
            <person name="Schmidt M.H."/>
            <person name="Jia X."/>
            <person name="Li D."/>
            <person name="Zhu A."/>
            <person name="Guo F."/>
            <person name="Chen W."/>
            <person name="Ni D."/>
            <person name="Usadel B."/>
            <person name="Fernie A.R."/>
            <person name="Wen W."/>
        </authorList>
    </citation>
    <scope>NUCLEOTIDE SEQUENCE [LARGE SCALE GENOMIC DNA]</scope>
    <source>
        <strain evidence="6">cv. G240</strain>
    </source>
</reference>
<dbReference type="GO" id="GO:0006412">
    <property type="term" value="P:translation"/>
    <property type="evidence" value="ECO:0007669"/>
    <property type="project" value="InterPro"/>
</dbReference>
<dbReference type="PANTHER" id="PTHR23413">
    <property type="entry name" value="60S RIBOSOMAL PROTEIN L32 AND DNA-DIRECTED RNA POLYMERASE II, SUBUNIT N"/>
    <property type="match status" value="1"/>
</dbReference>
<keyword evidence="6" id="KW-1185">Reference proteome</keyword>
<name>A0A7J7FYJ3_CAMSI</name>
<feature type="non-terminal residue" evidence="5">
    <location>
        <position position="1"/>
    </location>
</feature>